<evidence type="ECO:0000256" key="1">
    <source>
        <dbReference type="ARBA" id="ARBA00022723"/>
    </source>
</evidence>
<sequence>MCLLYTDFFYLVNMFYATFYFLSIPPIFLFVEIVLKIYIIYHFAFISSALIKIKSTGENTMVKEFNHIGVNVRDLQKTLAFYSEHLGAKFVRGLYIPASHTIAAYVQVGTQMIEFLSPLSPSENTVYGIAHIAYTVDHIEEAARILEEKGWHFHVPPKKAGSGGGKIAFLKDPNGANVELIERVESFSEPSWEPSTEVIEIDHASIYANDLQAGIDFYTKDMEMEILQNYHFEDRKFDMVYMNTGKNILELLHNETPHEGPLMGHIAFRVKDTKALAEKLAAQGVEVTTQPRILATQNGYVCNIKDPDGIALEFIDRVSLFEV</sequence>
<evidence type="ECO:0000259" key="3">
    <source>
        <dbReference type="PROSITE" id="PS51819"/>
    </source>
</evidence>
<feature type="domain" description="VOC" evidence="3">
    <location>
        <begin position="200"/>
        <end position="317"/>
    </location>
</feature>
<organism evidence="4 5">
    <name type="scientific">[Clostridium] asparagiforme DSM 15981</name>
    <dbReference type="NCBI Taxonomy" id="518636"/>
    <lineage>
        <taxon>Bacteria</taxon>
        <taxon>Bacillati</taxon>
        <taxon>Bacillota</taxon>
        <taxon>Clostridia</taxon>
        <taxon>Lachnospirales</taxon>
        <taxon>Lachnospiraceae</taxon>
        <taxon>Enterocloster</taxon>
    </lineage>
</organism>
<dbReference type="GO" id="GO:0046491">
    <property type="term" value="P:L-methylmalonyl-CoA metabolic process"/>
    <property type="evidence" value="ECO:0007669"/>
    <property type="project" value="TreeGrafter"/>
</dbReference>
<keyword evidence="2" id="KW-0812">Transmembrane</keyword>
<dbReference type="PANTHER" id="PTHR43048:SF3">
    <property type="entry name" value="METHYLMALONYL-COA EPIMERASE, MITOCHONDRIAL"/>
    <property type="match status" value="1"/>
</dbReference>
<dbReference type="Pfam" id="PF00903">
    <property type="entry name" value="Glyoxalase"/>
    <property type="match status" value="2"/>
</dbReference>
<dbReference type="InterPro" id="IPR029068">
    <property type="entry name" value="Glyas_Bleomycin-R_OHBP_Dase"/>
</dbReference>
<dbReference type="SUPFAM" id="SSF54593">
    <property type="entry name" value="Glyoxalase/Bleomycin resistance protein/Dihydroxybiphenyl dioxygenase"/>
    <property type="match status" value="2"/>
</dbReference>
<feature type="transmembrane region" description="Helical" evidence="2">
    <location>
        <begin position="20"/>
        <end position="44"/>
    </location>
</feature>
<reference evidence="4 5" key="2">
    <citation type="submission" date="2009-02" db="EMBL/GenBank/DDBJ databases">
        <title>Draft genome sequence of Clostridium asparagiforme (DSM 15981).</title>
        <authorList>
            <person name="Sudarsanam P."/>
            <person name="Ley R."/>
            <person name="Guruge J."/>
            <person name="Turnbaugh P.J."/>
            <person name="Mahowald M."/>
            <person name="Liep D."/>
            <person name="Gordon J."/>
        </authorList>
    </citation>
    <scope>NUCLEOTIDE SEQUENCE [LARGE SCALE GENOMIC DNA]</scope>
    <source>
        <strain evidence="4 5">DSM 15981</strain>
    </source>
</reference>
<evidence type="ECO:0000313" key="4">
    <source>
        <dbReference type="EMBL" id="EEG53818.1"/>
    </source>
</evidence>
<keyword evidence="1" id="KW-0479">Metal-binding</keyword>
<keyword evidence="2" id="KW-1133">Transmembrane helix</keyword>
<dbReference type="HOGENOM" id="CLU_859703_0_0_9"/>
<dbReference type="Proteomes" id="UP000004756">
    <property type="component" value="Unassembled WGS sequence"/>
</dbReference>
<dbReference type="AlphaFoldDB" id="C0D4E4"/>
<gene>
    <name evidence="4" type="ORF">CLOSTASPAR_04138</name>
</gene>
<reference evidence="4 5" key="1">
    <citation type="submission" date="2009-01" db="EMBL/GenBank/DDBJ databases">
        <authorList>
            <person name="Fulton L."/>
            <person name="Clifton S."/>
            <person name="Fulton B."/>
            <person name="Xu J."/>
            <person name="Minx P."/>
            <person name="Pepin K.H."/>
            <person name="Johnson M."/>
            <person name="Bhonagiri V."/>
            <person name="Nash W.E."/>
            <person name="Mardis E.R."/>
            <person name="Wilson R.K."/>
        </authorList>
    </citation>
    <scope>NUCLEOTIDE SEQUENCE [LARGE SCALE GENOMIC DNA]</scope>
    <source>
        <strain evidence="4 5">DSM 15981</strain>
    </source>
</reference>
<dbReference type="GO" id="GO:0046872">
    <property type="term" value="F:metal ion binding"/>
    <property type="evidence" value="ECO:0007669"/>
    <property type="project" value="UniProtKB-KW"/>
</dbReference>
<keyword evidence="2" id="KW-0472">Membrane</keyword>
<dbReference type="InterPro" id="IPR037523">
    <property type="entry name" value="VOC_core"/>
</dbReference>
<comment type="caution">
    <text evidence="4">The sequence shown here is derived from an EMBL/GenBank/DDBJ whole genome shotgun (WGS) entry which is preliminary data.</text>
</comment>
<dbReference type="Gene3D" id="3.10.180.10">
    <property type="entry name" value="2,3-Dihydroxybiphenyl 1,2-Dioxygenase, domain 1"/>
    <property type="match status" value="2"/>
</dbReference>
<evidence type="ECO:0000313" key="5">
    <source>
        <dbReference type="Proteomes" id="UP000004756"/>
    </source>
</evidence>
<dbReference type="InterPro" id="IPR004360">
    <property type="entry name" value="Glyas_Fos-R_dOase_dom"/>
</dbReference>
<keyword evidence="5" id="KW-1185">Reference proteome</keyword>
<accession>C0D4E4</accession>
<dbReference type="PROSITE" id="PS51819">
    <property type="entry name" value="VOC"/>
    <property type="match status" value="2"/>
</dbReference>
<dbReference type="InterPro" id="IPR051785">
    <property type="entry name" value="MMCE/EMCE_epimerase"/>
</dbReference>
<dbReference type="PANTHER" id="PTHR43048">
    <property type="entry name" value="METHYLMALONYL-COA EPIMERASE"/>
    <property type="match status" value="1"/>
</dbReference>
<feature type="domain" description="VOC" evidence="3">
    <location>
        <begin position="64"/>
        <end position="183"/>
    </location>
</feature>
<dbReference type="EMBL" id="ACCJ01000332">
    <property type="protein sequence ID" value="EEG53818.1"/>
    <property type="molecule type" value="Genomic_DNA"/>
</dbReference>
<evidence type="ECO:0000256" key="2">
    <source>
        <dbReference type="SAM" id="Phobius"/>
    </source>
</evidence>
<protein>
    <submittedName>
        <fullName evidence="4">Glyoxalase family protein</fullName>
    </submittedName>
</protein>
<dbReference type="GO" id="GO:0004493">
    <property type="term" value="F:methylmalonyl-CoA epimerase activity"/>
    <property type="evidence" value="ECO:0007669"/>
    <property type="project" value="TreeGrafter"/>
</dbReference>
<proteinExistence type="predicted"/>
<name>C0D4E4_9FIRM</name>